<dbReference type="GO" id="GO:0008728">
    <property type="term" value="F:GTP diphosphokinase activity"/>
    <property type="evidence" value="ECO:0007669"/>
    <property type="project" value="TreeGrafter"/>
</dbReference>
<gene>
    <name evidence="5" type="ORF">ENG63_01090</name>
</gene>
<dbReference type="GO" id="GO:0015949">
    <property type="term" value="P:nucleobase-containing small molecule interconversion"/>
    <property type="evidence" value="ECO:0007669"/>
    <property type="project" value="UniProtKB-ARBA"/>
</dbReference>
<dbReference type="InterPro" id="IPR045600">
    <property type="entry name" value="RelA/SpoT_AH_RIS"/>
</dbReference>
<protein>
    <submittedName>
        <fullName evidence="5">Bifunctional (P)ppGpp synthetase/guanosine-3',5'-bis(Diphosphate) 3'-pyrophosphohydrolase</fullName>
    </submittedName>
</protein>
<evidence type="ECO:0000259" key="4">
    <source>
        <dbReference type="PROSITE" id="PS51880"/>
    </source>
</evidence>
<dbReference type="AlphaFoldDB" id="A0A7C0Y1R9"/>
<dbReference type="GO" id="GO:0008893">
    <property type="term" value="F:guanosine-3',5'-bis(diphosphate) 3'-diphosphatase activity"/>
    <property type="evidence" value="ECO:0007669"/>
    <property type="project" value="TreeGrafter"/>
</dbReference>
<dbReference type="Proteomes" id="UP000886289">
    <property type="component" value="Unassembled WGS sequence"/>
</dbReference>
<dbReference type="Gene3D" id="1.10.3210.10">
    <property type="entry name" value="Hypothetical protein af1432"/>
    <property type="match status" value="1"/>
</dbReference>
<dbReference type="Gene3D" id="3.10.20.30">
    <property type="match status" value="1"/>
</dbReference>
<dbReference type="InterPro" id="IPR007685">
    <property type="entry name" value="RelA_SpoT"/>
</dbReference>
<dbReference type="Gene3D" id="3.30.460.10">
    <property type="entry name" value="Beta Polymerase, domain 2"/>
    <property type="match status" value="1"/>
</dbReference>
<dbReference type="GO" id="GO:0005886">
    <property type="term" value="C:plasma membrane"/>
    <property type="evidence" value="ECO:0007669"/>
    <property type="project" value="TreeGrafter"/>
</dbReference>
<accession>A0A7C0Y1R9</accession>
<evidence type="ECO:0000259" key="2">
    <source>
        <dbReference type="PROSITE" id="PS51671"/>
    </source>
</evidence>
<dbReference type="Pfam" id="PF02824">
    <property type="entry name" value="TGS"/>
    <property type="match status" value="1"/>
</dbReference>
<dbReference type="SUPFAM" id="SSF81301">
    <property type="entry name" value="Nucleotidyltransferase"/>
    <property type="match status" value="1"/>
</dbReference>
<organism evidence="5">
    <name type="scientific">Desulfofervidus auxilii</name>
    <dbReference type="NCBI Taxonomy" id="1621989"/>
    <lineage>
        <taxon>Bacteria</taxon>
        <taxon>Pseudomonadati</taxon>
        <taxon>Thermodesulfobacteriota</taxon>
        <taxon>Candidatus Desulfofervidia</taxon>
        <taxon>Candidatus Desulfofervidales</taxon>
        <taxon>Candidatus Desulfofervidaceae</taxon>
        <taxon>Candidatus Desulfofervidus</taxon>
    </lineage>
</organism>
<dbReference type="PROSITE" id="PS51880">
    <property type="entry name" value="TGS"/>
    <property type="match status" value="1"/>
</dbReference>
<dbReference type="SUPFAM" id="SSF55021">
    <property type="entry name" value="ACT-like"/>
    <property type="match status" value="1"/>
</dbReference>
<proteinExistence type="inferred from homology"/>
<dbReference type="InterPro" id="IPR012676">
    <property type="entry name" value="TGS-like"/>
</dbReference>
<evidence type="ECO:0000313" key="5">
    <source>
        <dbReference type="EMBL" id="HDD43446.1"/>
    </source>
</evidence>
<dbReference type="GO" id="GO:0015969">
    <property type="term" value="P:guanosine tetraphosphate metabolic process"/>
    <property type="evidence" value="ECO:0007669"/>
    <property type="project" value="InterPro"/>
</dbReference>
<name>A0A7C0Y1R9_DESA2</name>
<dbReference type="NCBIfam" id="TIGR00691">
    <property type="entry name" value="spoT_relA"/>
    <property type="match status" value="1"/>
</dbReference>
<reference evidence="5" key="1">
    <citation type="journal article" date="2020" name="mSystems">
        <title>Genome- and Community-Level Interaction Insights into Carbon Utilization and Element Cycling Functions of Hydrothermarchaeota in Hydrothermal Sediment.</title>
        <authorList>
            <person name="Zhou Z."/>
            <person name="Liu Y."/>
            <person name="Xu W."/>
            <person name="Pan J."/>
            <person name="Luo Z.H."/>
            <person name="Li M."/>
        </authorList>
    </citation>
    <scope>NUCLEOTIDE SEQUENCE [LARGE SCALE GENOMIC DNA]</scope>
    <source>
        <strain evidence="5">HyVt-233</strain>
    </source>
</reference>
<dbReference type="PANTHER" id="PTHR21262">
    <property type="entry name" value="GUANOSINE-3',5'-BIS DIPHOSPHATE 3'-PYROPHOSPHOHYDROLASE"/>
    <property type="match status" value="1"/>
</dbReference>
<dbReference type="CDD" id="cd01668">
    <property type="entry name" value="TGS_RSH"/>
    <property type="match status" value="1"/>
</dbReference>
<dbReference type="Pfam" id="PF19296">
    <property type="entry name" value="RelA_AH_RIS"/>
    <property type="match status" value="1"/>
</dbReference>
<dbReference type="CDD" id="cd00077">
    <property type="entry name" value="HDc"/>
    <property type="match status" value="1"/>
</dbReference>
<dbReference type="PROSITE" id="PS51671">
    <property type="entry name" value="ACT"/>
    <property type="match status" value="1"/>
</dbReference>
<dbReference type="InterPro" id="IPR004095">
    <property type="entry name" value="TGS"/>
</dbReference>
<dbReference type="InterPro" id="IPR003607">
    <property type="entry name" value="HD/PDEase_dom"/>
</dbReference>
<feature type="domain" description="ACT" evidence="2">
    <location>
        <begin position="634"/>
        <end position="708"/>
    </location>
</feature>
<dbReference type="SMART" id="SM00471">
    <property type="entry name" value="HDc"/>
    <property type="match status" value="1"/>
</dbReference>
<dbReference type="Pfam" id="PF13328">
    <property type="entry name" value="HD_4"/>
    <property type="match status" value="1"/>
</dbReference>
<dbReference type="FunFam" id="3.10.20.30:FF:000002">
    <property type="entry name" value="GTP pyrophosphokinase (RelA/SpoT)"/>
    <property type="match status" value="1"/>
</dbReference>
<dbReference type="Pfam" id="PF04607">
    <property type="entry name" value="RelA_SpoT"/>
    <property type="match status" value="1"/>
</dbReference>
<dbReference type="FunFam" id="1.10.3210.10:FF:000001">
    <property type="entry name" value="GTP pyrophosphokinase RelA"/>
    <property type="match status" value="1"/>
</dbReference>
<dbReference type="PROSITE" id="PS51831">
    <property type="entry name" value="HD"/>
    <property type="match status" value="1"/>
</dbReference>
<evidence type="ECO:0000256" key="1">
    <source>
        <dbReference type="RuleBase" id="RU003847"/>
    </source>
</evidence>
<dbReference type="SUPFAM" id="SSF81271">
    <property type="entry name" value="TGS-like"/>
    <property type="match status" value="1"/>
</dbReference>
<dbReference type="CDD" id="cd05399">
    <property type="entry name" value="NT_Rel-Spo_like"/>
    <property type="match status" value="1"/>
</dbReference>
<evidence type="ECO:0000259" key="3">
    <source>
        <dbReference type="PROSITE" id="PS51831"/>
    </source>
</evidence>
<dbReference type="InterPro" id="IPR012675">
    <property type="entry name" value="Beta-grasp_dom_sf"/>
</dbReference>
<dbReference type="GO" id="GO:0042594">
    <property type="term" value="P:response to starvation"/>
    <property type="evidence" value="ECO:0007669"/>
    <property type="project" value="TreeGrafter"/>
</dbReference>
<dbReference type="CDD" id="cd04876">
    <property type="entry name" value="ACT_RelA-SpoT"/>
    <property type="match status" value="1"/>
</dbReference>
<dbReference type="InterPro" id="IPR045865">
    <property type="entry name" value="ACT-like_dom_sf"/>
</dbReference>
<dbReference type="FunFam" id="3.30.460.10:FF:000001">
    <property type="entry name" value="GTP pyrophosphokinase RelA"/>
    <property type="match status" value="1"/>
</dbReference>
<dbReference type="PANTHER" id="PTHR21262:SF36">
    <property type="entry name" value="BIFUNCTIONAL (P)PPGPP SYNTHASE_HYDROLASE SPOT"/>
    <property type="match status" value="1"/>
</dbReference>
<dbReference type="SMART" id="SM00954">
    <property type="entry name" value="RelA_SpoT"/>
    <property type="match status" value="1"/>
</dbReference>
<dbReference type="InterPro" id="IPR043519">
    <property type="entry name" value="NT_sf"/>
</dbReference>
<dbReference type="Pfam" id="PF13291">
    <property type="entry name" value="ACT_4"/>
    <property type="match status" value="1"/>
</dbReference>
<dbReference type="Gene3D" id="3.30.70.260">
    <property type="match status" value="1"/>
</dbReference>
<sequence length="708" mass="80965">MIRIEDIIDQVLSYNPKADIALIRKAYIYSAKVHKGQTRLSGEPYLSHPLAVAAILAKMHLDVVTVACGLLHDTVEDTEATIDDIREQFGDEIALIIDGLTKLSKLTFSSREERQAENIRKMILAMAQDIRVILVKLADRLHNLRTLGYMTPEKQHLIAQETLEIYAPLAARLGIGWLKTELEDLSLYYLEPQVYQQIAQGIARRKSEEKKYIQEVKSILEKKLEEFGIKGRVEGRHKSIYSIYLKMKRQQIDLNQIYDLVAFRIIVTTVKECYEALGMVHSLWKPIPGRFKDYIAMPKPNMYQSLHTTVIGPYGGRIEIQIRTEEMHRIAEEGIAAHWRYKEGNKADEKEIERFAWLRQILEWQRELKDPREFLRAIKTDLFPNEIYVFTPKGDIKVLPVGATAVDFAYCIHTEVGHHCVGAKVNGRLVPLRYRLNTGDVVEIITSPKQHPRKDWLKFVKTPRARSRINHYLRTLEREQGLILGKEMCEKAFKKAGLDFQTCYNSPEFTKIAKQLSFKTPEDLLLAISYGKVSLKQVVNRFLPTPSKKEPQKETASTDKKSPLGIKVKGVEDILIKIARCCSPIPGDEIIGYITKGHGITVHRKDCPNLWQIDPERLVEVVWEEKINEVYPVRIQIWCQDRVGILAEITAAIAKAEANIVASETKSTLDHRAICSFVIEVKNNAHLQEIISALQAIDAVEEVKRLGV</sequence>
<comment type="caution">
    <text evidence="5">The sequence shown here is derived from an EMBL/GenBank/DDBJ whole genome shotgun (WGS) entry which is preliminary data.</text>
</comment>
<comment type="similarity">
    <text evidence="1">Belongs to the relA/spoT family.</text>
</comment>
<feature type="domain" description="TGS" evidence="4">
    <location>
        <begin position="385"/>
        <end position="446"/>
    </location>
</feature>
<comment type="function">
    <text evidence="1">In eubacteria ppGpp (guanosine 3'-diphosphate 5'-diphosphate) is a mediator of the stringent response that coordinates a variety of cellular activities in response to changes in nutritional abundance.</text>
</comment>
<dbReference type="SUPFAM" id="SSF109604">
    <property type="entry name" value="HD-domain/PDEase-like"/>
    <property type="match status" value="1"/>
</dbReference>
<dbReference type="InterPro" id="IPR004811">
    <property type="entry name" value="RelA/Spo_fam"/>
</dbReference>
<dbReference type="InterPro" id="IPR033655">
    <property type="entry name" value="TGS_RelA/SpoT"/>
</dbReference>
<dbReference type="InterPro" id="IPR002912">
    <property type="entry name" value="ACT_dom"/>
</dbReference>
<feature type="domain" description="HD" evidence="3">
    <location>
        <begin position="45"/>
        <end position="144"/>
    </location>
</feature>
<dbReference type="InterPro" id="IPR006674">
    <property type="entry name" value="HD_domain"/>
</dbReference>
<dbReference type="EMBL" id="DRBS01000043">
    <property type="protein sequence ID" value="HDD43446.1"/>
    <property type="molecule type" value="Genomic_DNA"/>
</dbReference>